<keyword evidence="2" id="KW-0413">Isomerase</keyword>
<comment type="similarity">
    <text evidence="1">Belongs to the LacAB/RpiB family.</text>
</comment>
<protein>
    <submittedName>
        <fullName evidence="2">Galactose-6-phosphate isomerase</fullName>
        <ecNumber evidence="2">5.3.1.26</ecNumber>
    </submittedName>
</protein>
<sequence>MKIAIGCDHIVTPIKNKIVEKLVEAHHEVYDCGTHDLERTHYPLYGHAVSTLVAQQKVDYGIVICGTGVGIANSCNKVKNIRCVLTKTPLIAQQARTQYDANVLAMGGEIINFGLMWTIIQNFINTKFNQENSGIIDKINGKISFENYQTDLLAEQLQKWNCGCYEDDQKTVDDEPIHYLQLPEIKVFKK</sequence>
<dbReference type="EC" id="5.3.1.26" evidence="2"/>
<accession>A0ABU0LYV5</accession>
<dbReference type="EMBL" id="JAUSWO010000001">
    <property type="protein sequence ID" value="MDQ0513857.1"/>
    <property type="molecule type" value="Genomic_DNA"/>
</dbReference>
<dbReference type="Pfam" id="PF02502">
    <property type="entry name" value="LacAB_rpiB"/>
    <property type="match status" value="1"/>
</dbReference>
<keyword evidence="3" id="KW-1185">Reference proteome</keyword>
<proteinExistence type="inferred from homology"/>
<dbReference type="RefSeq" id="WP_256547449.1">
    <property type="nucleotide sequence ID" value="NZ_CP101809.1"/>
</dbReference>
<dbReference type="NCBIfam" id="TIGR00689">
    <property type="entry name" value="rpiB_lacA_lacB"/>
    <property type="match status" value="1"/>
</dbReference>
<evidence type="ECO:0000313" key="3">
    <source>
        <dbReference type="Proteomes" id="UP001240643"/>
    </source>
</evidence>
<dbReference type="GO" id="GO:0050044">
    <property type="term" value="F:galactose-6-phosphate isomerase activity"/>
    <property type="evidence" value="ECO:0007669"/>
    <property type="project" value="UniProtKB-EC"/>
</dbReference>
<dbReference type="SUPFAM" id="SSF89623">
    <property type="entry name" value="Ribose/Galactose isomerase RpiB/AlsB"/>
    <property type="match status" value="1"/>
</dbReference>
<comment type="caution">
    <text evidence="2">The sequence shown here is derived from an EMBL/GenBank/DDBJ whole genome shotgun (WGS) entry which is preliminary data.</text>
</comment>
<evidence type="ECO:0000313" key="2">
    <source>
        <dbReference type="EMBL" id="MDQ0513857.1"/>
    </source>
</evidence>
<evidence type="ECO:0000256" key="1">
    <source>
        <dbReference type="ARBA" id="ARBA00008754"/>
    </source>
</evidence>
<dbReference type="Gene3D" id="3.40.1400.10">
    <property type="entry name" value="Sugar-phosphate isomerase, RpiB/LacA/LacB"/>
    <property type="match status" value="1"/>
</dbReference>
<gene>
    <name evidence="2" type="ORF">J2Z62_000295</name>
</gene>
<reference evidence="2" key="1">
    <citation type="submission" date="2023-07" db="EMBL/GenBank/DDBJ databases">
        <title>Genomic Encyclopedia of Type Strains, Phase IV (KMG-IV): sequencing the most valuable type-strain genomes for metagenomic binning, comparative biology and taxonomic classification.</title>
        <authorList>
            <person name="Goeker M."/>
        </authorList>
    </citation>
    <scope>NUCLEOTIDE SEQUENCE [LARGE SCALE GENOMIC DNA]</scope>
    <source>
        <strain evidence="2">DSM 21204</strain>
    </source>
</reference>
<organism evidence="2 3">
    <name type="scientific">Mycoplasmoides fastidiosum</name>
    <dbReference type="NCBI Taxonomy" id="92758"/>
    <lineage>
        <taxon>Bacteria</taxon>
        <taxon>Bacillati</taxon>
        <taxon>Mycoplasmatota</taxon>
        <taxon>Mycoplasmoidales</taxon>
        <taxon>Mycoplasmoidaceae</taxon>
        <taxon>Mycoplasmoides</taxon>
    </lineage>
</organism>
<dbReference type="Proteomes" id="UP001240643">
    <property type="component" value="Unassembled WGS sequence"/>
</dbReference>
<dbReference type="InterPro" id="IPR003500">
    <property type="entry name" value="RpiB_LacA_LacB"/>
</dbReference>
<dbReference type="PANTHER" id="PTHR30345:SF0">
    <property type="entry name" value="DNA DAMAGE-REPAIR_TOLERATION PROTEIN DRT102"/>
    <property type="match status" value="1"/>
</dbReference>
<dbReference type="InterPro" id="IPR036569">
    <property type="entry name" value="RpiB_LacA_LacB_sf"/>
</dbReference>
<dbReference type="PANTHER" id="PTHR30345">
    <property type="entry name" value="RIBOSE-5-PHOSPHATE ISOMERASE B"/>
    <property type="match status" value="1"/>
</dbReference>
<name>A0ABU0LYV5_9BACT</name>